<organism evidence="1 2">
    <name type="scientific">Eumeta variegata</name>
    <name type="common">Bagworm moth</name>
    <name type="synonym">Eumeta japonica</name>
    <dbReference type="NCBI Taxonomy" id="151549"/>
    <lineage>
        <taxon>Eukaryota</taxon>
        <taxon>Metazoa</taxon>
        <taxon>Ecdysozoa</taxon>
        <taxon>Arthropoda</taxon>
        <taxon>Hexapoda</taxon>
        <taxon>Insecta</taxon>
        <taxon>Pterygota</taxon>
        <taxon>Neoptera</taxon>
        <taxon>Endopterygota</taxon>
        <taxon>Lepidoptera</taxon>
        <taxon>Glossata</taxon>
        <taxon>Ditrysia</taxon>
        <taxon>Tineoidea</taxon>
        <taxon>Psychidae</taxon>
        <taxon>Oiketicinae</taxon>
        <taxon>Eumeta</taxon>
    </lineage>
</organism>
<dbReference type="SUPFAM" id="SSF53098">
    <property type="entry name" value="Ribonuclease H-like"/>
    <property type="match status" value="1"/>
</dbReference>
<dbReference type="GO" id="GO:0003676">
    <property type="term" value="F:nucleic acid binding"/>
    <property type="evidence" value="ECO:0007669"/>
    <property type="project" value="InterPro"/>
</dbReference>
<dbReference type="Gene3D" id="3.30.420.10">
    <property type="entry name" value="Ribonuclease H-like superfamily/Ribonuclease H"/>
    <property type="match status" value="1"/>
</dbReference>
<dbReference type="EMBL" id="BGZK01000344">
    <property type="protein sequence ID" value="GBP38146.1"/>
    <property type="molecule type" value="Genomic_DNA"/>
</dbReference>
<sequence>MRLTRDRQVGLLRRRTGTALLASIACLLYADCRVILAPSACELQAMLTKMNDSVKKSAMKVNNRGERGEQVKGLAYLGSLFMTINVIEILKGERMQEIKYSLEILTSSKTYHPLAHTARRDICEVVAEGRAVRLFWVRVHVGIAGNERADELARRATLTKKTAANYDRFPLSHAKRVIRALEMTSPFAQTLTGYGGFAHYLFRFKLKNSPYCACDLAKEQDVLHALEECHMLARERACLEIEIDSRIGRQKVYTILQIYSGKVKQCK</sequence>
<dbReference type="Proteomes" id="UP000299102">
    <property type="component" value="Unassembled WGS sequence"/>
</dbReference>
<name>A0A4C1VGU2_EUMVA</name>
<protein>
    <submittedName>
        <fullName evidence="1">Uncharacterized protein</fullName>
    </submittedName>
</protein>
<dbReference type="OrthoDB" id="411823at2759"/>
<dbReference type="InterPro" id="IPR036397">
    <property type="entry name" value="RNaseH_sf"/>
</dbReference>
<keyword evidence="2" id="KW-1185">Reference proteome</keyword>
<evidence type="ECO:0000313" key="1">
    <source>
        <dbReference type="EMBL" id="GBP38146.1"/>
    </source>
</evidence>
<dbReference type="InterPro" id="IPR012337">
    <property type="entry name" value="RNaseH-like_sf"/>
</dbReference>
<comment type="caution">
    <text evidence="1">The sequence shown here is derived from an EMBL/GenBank/DDBJ whole genome shotgun (WGS) entry which is preliminary data.</text>
</comment>
<proteinExistence type="predicted"/>
<accession>A0A4C1VGU2</accession>
<reference evidence="1 2" key="1">
    <citation type="journal article" date="2019" name="Commun. Biol.">
        <title>The bagworm genome reveals a unique fibroin gene that provides high tensile strength.</title>
        <authorList>
            <person name="Kono N."/>
            <person name="Nakamura H."/>
            <person name="Ohtoshi R."/>
            <person name="Tomita M."/>
            <person name="Numata K."/>
            <person name="Arakawa K."/>
        </authorList>
    </citation>
    <scope>NUCLEOTIDE SEQUENCE [LARGE SCALE GENOMIC DNA]</scope>
</reference>
<dbReference type="AlphaFoldDB" id="A0A4C1VGU2"/>
<dbReference type="PROSITE" id="PS51257">
    <property type="entry name" value="PROKAR_LIPOPROTEIN"/>
    <property type="match status" value="1"/>
</dbReference>
<gene>
    <name evidence="1" type="ORF">EVAR_80430_1</name>
</gene>
<evidence type="ECO:0000313" key="2">
    <source>
        <dbReference type="Proteomes" id="UP000299102"/>
    </source>
</evidence>